<dbReference type="PANTHER" id="PTHR46177">
    <property type="entry name" value="INTEGRASE CATALYTIC DOMAIN-CONTAINING PROTEIN"/>
    <property type="match status" value="1"/>
</dbReference>
<gene>
    <name evidence="1" type="ORF">PEVE_00042292</name>
</gene>
<dbReference type="Proteomes" id="UP001159427">
    <property type="component" value="Unassembled WGS sequence"/>
</dbReference>
<comment type="caution">
    <text evidence="1">The sequence shown here is derived from an EMBL/GenBank/DDBJ whole genome shotgun (WGS) entry which is preliminary data.</text>
</comment>
<dbReference type="EMBL" id="CALNXI010000824">
    <property type="protein sequence ID" value="CAH3141824.1"/>
    <property type="molecule type" value="Genomic_DNA"/>
</dbReference>
<protein>
    <submittedName>
        <fullName evidence="1">Uncharacterized protein</fullName>
    </submittedName>
</protein>
<name>A0ABN8PE16_9CNID</name>
<dbReference type="PANTHER" id="PTHR46177:SF1">
    <property type="entry name" value="INTEGRASE CATALYTIC DOMAIN-CONTAINING PROTEIN"/>
    <property type="match status" value="1"/>
</dbReference>
<reference evidence="1 2" key="1">
    <citation type="submission" date="2022-05" db="EMBL/GenBank/DDBJ databases">
        <authorList>
            <consortium name="Genoscope - CEA"/>
            <person name="William W."/>
        </authorList>
    </citation>
    <scope>NUCLEOTIDE SEQUENCE [LARGE SCALE GENOMIC DNA]</scope>
</reference>
<sequence>MGYQNSTFPLAIYGCLDTASRKLLWLRVWTSNCNPKVVGRWYLDYLYETRVIPAMLRVDRGSETGIMATMHAFLRRHHGNMEPSETVVYGPSTANQVTYVSVHLYFFGTHIGSVLKKTQYFQMAFPTTSTVSQNSLPVTEEQLKEAGTLSGVLNFPEDFLKPEFRAECECVIPDSDNIRPHECRDAYMYLKSNFQV</sequence>
<keyword evidence="2" id="KW-1185">Reference proteome</keyword>
<organism evidence="1 2">
    <name type="scientific">Porites evermanni</name>
    <dbReference type="NCBI Taxonomy" id="104178"/>
    <lineage>
        <taxon>Eukaryota</taxon>
        <taxon>Metazoa</taxon>
        <taxon>Cnidaria</taxon>
        <taxon>Anthozoa</taxon>
        <taxon>Hexacorallia</taxon>
        <taxon>Scleractinia</taxon>
        <taxon>Fungiina</taxon>
        <taxon>Poritidae</taxon>
        <taxon>Porites</taxon>
    </lineage>
</organism>
<evidence type="ECO:0000313" key="2">
    <source>
        <dbReference type="Proteomes" id="UP001159427"/>
    </source>
</evidence>
<evidence type="ECO:0000313" key="1">
    <source>
        <dbReference type="EMBL" id="CAH3141824.1"/>
    </source>
</evidence>
<proteinExistence type="predicted"/>
<accession>A0ABN8PE16</accession>